<dbReference type="EMBL" id="FVGW01000004">
    <property type="protein sequence ID" value="SKM02630.1"/>
    <property type="molecule type" value="Genomic_DNA"/>
</dbReference>
<dbReference type="Proteomes" id="UP000190074">
    <property type="component" value="Unassembled WGS sequence"/>
</dbReference>
<proteinExistence type="predicted"/>
<gene>
    <name evidence="1" type="ORF">SAMEA2259716_02333</name>
</gene>
<reference evidence="1 2" key="1">
    <citation type="submission" date="2016-11" db="EMBL/GenBank/DDBJ databases">
        <authorList>
            <consortium name="Pathogen Informatics"/>
        </authorList>
    </citation>
    <scope>NUCLEOTIDE SEQUENCE [LARGE SCALE GENOMIC DNA]</scope>
    <source>
        <strain evidence="1 2">911</strain>
    </source>
</reference>
<accession>A0A1T8M6M6</accession>
<organism evidence="1 2">
    <name type="scientific">Mycobacteroides abscessus subsp. massiliense</name>
    <dbReference type="NCBI Taxonomy" id="1962118"/>
    <lineage>
        <taxon>Bacteria</taxon>
        <taxon>Bacillati</taxon>
        <taxon>Actinomycetota</taxon>
        <taxon>Actinomycetes</taxon>
        <taxon>Mycobacteriales</taxon>
        <taxon>Mycobacteriaceae</taxon>
        <taxon>Mycobacteroides</taxon>
        <taxon>Mycobacteroides abscessus</taxon>
    </lineage>
</organism>
<protein>
    <recommendedName>
        <fullName evidence="3">XRE family transcriptional regulator</fullName>
    </recommendedName>
</protein>
<sequence length="90" mass="10603">MQQTTPDIHWDCEYVRNLMAVNKIETREDLAREIYEAPTTVRRSFSKNWQGRPTVKLIAAMSYRFNVPINNLITDPRRMPRRIAAVRRAG</sequence>
<evidence type="ECO:0000313" key="2">
    <source>
        <dbReference type="Proteomes" id="UP000190074"/>
    </source>
</evidence>
<evidence type="ECO:0008006" key="3">
    <source>
        <dbReference type="Google" id="ProtNLM"/>
    </source>
</evidence>
<name>A0A1T8M6M6_9MYCO</name>
<evidence type="ECO:0000313" key="1">
    <source>
        <dbReference type="EMBL" id="SKM02630.1"/>
    </source>
</evidence>
<dbReference type="AlphaFoldDB" id="A0A1T8M6M6"/>